<dbReference type="AlphaFoldDB" id="A0A382EM41"/>
<dbReference type="SUPFAM" id="SSF81343">
    <property type="entry name" value="Fumarate reductase respiratory complex transmembrane subunits"/>
    <property type="match status" value="1"/>
</dbReference>
<dbReference type="CDD" id="cd03498">
    <property type="entry name" value="SQR_TypeB_2_TM"/>
    <property type="match status" value="1"/>
</dbReference>
<name>A0A382EM41_9ZZZZ</name>
<dbReference type="GO" id="GO:0016020">
    <property type="term" value="C:membrane"/>
    <property type="evidence" value="ECO:0007669"/>
    <property type="project" value="InterPro"/>
</dbReference>
<keyword evidence="1" id="KW-1133">Transmembrane helix</keyword>
<dbReference type="InterPro" id="IPR011138">
    <property type="entry name" value="Cytochrome_b-558"/>
</dbReference>
<proteinExistence type="predicted"/>
<reference evidence="2" key="1">
    <citation type="submission" date="2018-05" db="EMBL/GenBank/DDBJ databases">
        <authorList>
            <person name="Lanie J.A."/>
            <person name="Ng W.-L."/>
            <person name="Kazmierczak K.M."/>
            <person name="Andrzejewski T.M."/>
            <person name="Davidsen T.M."/>
            <person name="Wayne K.J."/>
            <person name="Tettelin H."/>
            <person name="Glass J.I."/>
            <person name="Rusch D."/>
            <person name="Podicherti R."/>
            <person name="Tsui H.-C.T."/>
            <person name="Winkler M.E."/>
        </authorList>
    </citation>
    <scope>NUCLEOTIDE SEQUENCE</scope>
</reference>
<feature type="transmembrane region" description="Helical" evidence="1">
    <location>
        <begin position="12"/>
        <end position="34"/>
    </location>
</feature>
<organism evidence="2">
    <name type="scientific">marine metagenome</name>
    <dbReference type="NCBI Taxonomy" id="408172"/>
    <lineage>
        <taxon>unclassified sequences</taxon>
        <taxon>metagenomes</taxon>
        <taxon>ecological metagenomes</taxon>
    </lineage>
</organism>
<accession>A0A382EM41</accession>
<keyword evidence="1" id="KW-0812">Transmembrane</keyword>
<feature type="transmembrane region" description="Helical" evidence="1">
    <location>
        <begin position="201"/>
        <end position="227"/>
    </location>
</feature>
<feature type="transmembrane region" description="Helical" evidence="1">
    <location>
        <begin position="167"/>
        <end position="189"/>
    </location>
</feature>
<feature type="transmembrane region" description="Helical" evidence="1">
    <location>
        <begin position="54"/>
        <end position="80"/>
    </location>
</feature>
<feature type="transmembrane region" description="Helical" evidence="1">
    <location>
        <begin position="108"/>
        <end position="128"/>
    </location>
</feature>
<dbReference type="EMBL" id="UINC01044987">
    <property type="protein sequence ID" value="SVB51174.1"/>
    <property type="molecule type" value="Genomic_DNA"/>
</dbReference>
<evidence type="ECO:0000313" key="2">
    <source>
        <dbReference type="EMBL" id="SVB51174.1"/>
    </source>
</evidence>
<keyword evidence="1" id="KW-0472">Membrane</keyword>
<gene>
    <name evidence="2" type="ORF">METZ01_LOCUS204028</name>
</gene>
<evidence type="ECO:0000256" key="1">
    <source>
        <dbReference type="SAM" id="Phobius"/>
    </source>
</evidence>
<sequence>MVSISSALASSVGQKILMSLTGIVMLGFVIGHLVGNLQLLSGNADPFNRYGHFLVSLGGLLILVELLLVACLVIHVITAISITRGKRLARPDAYSRHKSAGGASKKTFGSSTMIYTGILVFVFLLVHIKTFKYGPAEAEEYVSTVDGVEVRDLYRLVVEKFQKVEWVIGYVAAMILLGFHLSHAFWSAAQSLGFYHERYTSVLFLVGRTLAFLISLGFVIIPIWIYFSGAS</sequence>
<dbReference type="InterPro" id="IPR034804">
    <property type="entry name" value="SQR/QFR_C/D"/>
</dbReference>
<evidence type="ECO:0008006" key="3">
    <source>
        <dbReference type="Google" id="ProtNLM"/>
    </source>
</evidence>
<dbReference type="NCBIfam" id="TIGR02046">
    <property type="entry name" value="sdhC_b558_fam"/>
    <property type="match status" value="1"/>
</dbReference>
<protein>
    <recommendedName>
        <fullName evidence="3">Succinate dehydrogenase cytochrome b subunit</fullName>
    </recommendedName>
</protein>
<dbReference type="Gene3D" id="1.20.1300.10">
    <property type="entry name" value="Fumarate reductase/succinate dehydrogenase, transmembrane subunit"/>
    <property type="match status" value="1"/>
</dbReference>